<dbReference type="AlphaFoldDB" id="A0A6G7VBP5"/>
<dbReference type="Proteomes" id="UP000502699">
    <property type="component" value="Chromosome"/>
</dbReference>
<evidence type="ECO:0000313" key="8">
    <source>
        <dbReference type="EMBL" id="QIK37394.1"/>
    </source>
</evidence>
<evidence type="ECO:0000256" key="3">
    <source>
        <dbReference type="ARBA" id="ARBA00022755"/>
    </source>
</evidence>
<dbReference type="InterPro" id="IPR002376">
    <property type="entry name" value="Formyl_transf_N"/>
</dbReference>
<dbReference type="GO" id="GO:0004644">
    <property type="term" value="F:phosphoribosylglycinamide formyltransferase activity"/>
    <property type="evidence" value="ECO:0007669"/>
    <property type="project" value="UniProtKB-UniRule"/>
</dbReference>
<reference evidence="9" key="1">
    <citation type="submission" date="2020-01" db="EMBL/GenBank/DDBJ databases">
        <title>Caldichromatium gen. nov., sp. nov., a thermophilic purple sulfur bacterium member of the family Chromatiaceae isolated from Nakabusa hot spring, Japan.</title>
        <authorList>
            <person name="Saini M.K."/>
            <person name="Hanada S."/>
            <person name="Tank M."/>
        </authorList>
    </citation>
    <scope>NUCLEOTIDE SEQUENCE [LARGE SCALE GENOMIC DNA]</scope>
    <source>
        <strain evidence="9">No.7</strain>
    </source>
</reference>
<dbReference type="Pfam" id="PF00551">
    <property type="entry name" value="Formyl_trans_N"/>
    <property type="match status" value="1"/>
</dbReference>
<dbReference type="GO" id="GO:0006189">
    <property type="term" value="P:'de novo' IMP biosynthetic process"/>
    <property type="evidence" value="ECO:0007669"/>
    <property type="project" value="UniProtKB-UniRule"/>
</dbReference>
<comment type="catalytic activity">
    <reaction evidence="5 6">
        <text>N(1)-(5-phospho-beta-D-ribosyl)glycinamide + (6R)-10-formyltetrahydrofolate = N(2)-formyl-N(1)-(5-phospho-beta-D-ribosyl)glycinamide + (6S)-5,6,7,8-tetrahydrofolate + H(+)</text>
        <dbReference type="Rhea" id="RHEA:15053"/>
        <dbReference type="ChEBI" id="CHEBI:15378"/>
        <dbReference type="ChEBI" id="CHEBI:57453"/>
        <dbReference type="ChEBI" id="CHEBI:143788"/>
        <dbReference type="ChEBI" id="CHEBI:147286"/>
        <dbReference type="ChEBI" id="CHEBI:195366"/>
        <dbReference type="EC" id="2.1.2.2"/>
    </reaction>
</comment>
<feature type="binding site" evidence="6">
    <location>
        <position position="112"/>
    </location>
    <ligand>
        <name>(6R)-10-formyltetrahydrofolate</name>
        <dbReference type="ChEBI" id="CHEBI:195366"/>
    </ligand>
</feature>
<dbReference type="NCBIfam" id="TIGR00639">
    <property type="entry name" value="PurN"/>
    <property type="match status" value="1"/>
</dbReference>
<proteinExistence type="inferred from homology"/>
<dbReference type="SUPFAM" id="SSF53328">
    <property type="entry name" value="Formyltransferase"/>
    <property type="match status" value="1"/>
</dbReference>
<comment type="function">
    <text evidence="6">Catalyzes the transfer of a formyl group from 10-formyltetrahydrofolate to 5-phospho-ribosyl-glycinamide (GAR), producing 5-phospho-ribosyl-N-formylglycinamide (FGAR) and tetrahydrofolate.</text>
</comment>
<comment type="pathway">
    <text evidence="1 6">Purine metabolism; IMP biosynthesis via de novo pathway; N(2)-formyl-N(1)-(5-phospho-D-ribosyl)glycinamide from N(1)-(5-phospho-D-ribosyl)glycinamide (10-formyl THF route): step 1/1.</text>
</comment>
<organism evidence="8 9">
    <name type="scientific">Caldichromatium japonicum</name>
    <dbReference type="NCBI Taxonomy" id="2699430"/>
    <lineage>
        <taxon>Bacteria</taxon>
        <taxon>Pseudomonadati</taxon>
        <taxon>Pseudomonadota</taxon>
        <taxon>Gammaproteobacteria</taxon>
        <taxon>Chromatiales</taxon>
        <taxon>Chromatiaceae</taxon>
        <taxon>Caldichromatium</taxon>
    </lineage>
</organism>
<evidence type="ECO:0000259" key="7">
    <source>
        <dbReference type="Pfam" id="PF00551"/>
    </source>
</evidence>
<dbReference type="EMBL" id="CP048029">
    <property type="protein sequence ID" value="QIK37394.1"/>
    <property type="molecule type" value="Genomic_DNA"/>
</dbReference>
<evidence type="ECO:0000256" key="4">
    <source>
        <dbReference type="ARBA" id="ARBA00038440"/>
    </source>
</evidence>
<dbReference type="EC" id="2.1.2.2" evidence="6"/>
<dbReference type="GO" id="GO:0005829">
    <property type="term" value="C:cytosol"/>
    <property type="evidence" value="ECO:0007669"/>
    <property type="project" value="TreeGrafter"/>
</dbReference>
<keyword evidence="2 6" id="KW-0808">Transferase</keyword>
<dbReference type="UniPathway" id="UPA00074">
    <property type="reaction ID" value="UER00126"/>
</dbReference>
<comment type="similarity">
    <text evidence="4 6">Belongs to the GART family.</text>
</comment>
<sequence length="220" mass="23867">MASEHETLRVVVLISGSGTNLQALIDAQISGAPFEIVAVVSNAPGAFGLERAKRRAIPIAVVDHRAYPDRASFESELARVIDDHDPGLVVLAGFMRILTPPFVACYLGRMLNIHPSLLPKYRGLHTHERALAAGDSEHGASVHFVTAELDGGPVIIQAVVPVLPDDTPQTLAARVLAQEHVIYPLAVRWFAEGRLWLGSDRRVYLDGQVLETPYRLTSGS</sequence>
<dbReference type="HAMAP" id="MF_01930">
    <property type="entry name" value="PurN"/>
    <property type="match status" value="1"/>
</dbReference>
<evidence type="ECO:0000313" key="9">
    <source>
        <dbReference type="Proteomes" id="UP000502699"/>
    </source>
</evidence>
<dbReference type="InterPro" id="IPR036477">
    <property type="entry name" value="Formyl_transf_N_sf"/>
</dbReference>
<keyword evidence="9" id="KW-1185">Reference proteome</keyword>
<feature type="binding site" evidence="6">
    <location>
        <begin position="95"/>
        <end position="98"/>
    </location>
    <ligand>
        <name>(6R)-10-formyltetrahydrofolate</name>
        <dbReference type="ChEBI" id="CHEBI:195366"/>
    </ligand>
</feature>
<dbReference type="InterPro" id="IPR004607">
    <property type="entry name" value="GART"/>
</dbReference>
<dbReference type="CDD" id="cd08645">
    <property type="entry name" value="FMT_core_GART"/>
    <property type="match status" value="1"/>
</dbReference>
<dbReference type="Gene3D" id="3.40.50.170">
    <property type="entry name" value="Formyl transferase, N-terminal domain"/>
    <property type="match status" value="1"/>
</dbReference>
<gene>
    <name evidence="6 8" type="primary">purN</name>
    <name evidence="8" type="ORF">GWK36_04685</name>
</gene>
<feature type="binding site" evidence="6">
    <location>
        <position position="70"/>
    </location>
    <ligand>
        <name>(6R)-10-formyltetrahydrofolate</name>
        <dbReference type="ChEBI" id="CHEBI:195366"/>
    </ligand>
</feature>
<evidence type="ECO:0000256" key="6">
    <source>
        <dbReference type="HAMAP-Rule" id="MF_01930"/>
    </source>
</evidence>
<feature type="binding site" evidence="6">
    <location>
        <begin position="18"/>
        <end position="20"/>
    </location>
    <ligand>
        <name>N(1)-(5-phospho-beta-D-ribosyl)glycinamide</name>
        <dbReference type="ChEBI" id="CHEBI:143788"/>
    </ligand>
</feature>
<feature type="domain" description="Formyl transferase N-terminal" evidence="7">
    <location>
        <begin position="9"/>
        <end position="187"/>
    </location>
</feature>
<keyword evidence="3 6" id="KW-0658">Purine biosynthesis</keyword>
<evidence type="ECO:0000256" key="1">
    <source>
        <dbReference type="ARBA" id="ARBA00005054"/>
    </source>
</evidence>
<dbReference type="PROSITE" id="PS00373">
    <property type="entry name" value="GART"/>
    <property type="match status" value="1"/>
</dbReference>
<name>A0A6G7VBP5_9GAMM</name>
<feature type="active site" description="Proton donor" evidence="6">
    <location>
        <position position="114"/>
    </location>
</feature>
<protein>
    <recommendedName>
        <fullName evidence="6">Phosphoribosylglycinamide formyltransferase</fullName>
        <ecNumber evidence="6">2.1.2.2</ecNumber>
    </recommendedName>
    <alternativeName>
        <fullName evidence="6">5'-phosphoribosylglycinamide transformylase</fullName>
    </alternativeName>
    <alternativeName>
        <fullName evidence="6">GAR transformylase</fullName>
        <shortName evidence="6">GART</shortName>
    </alternativeName>
</protein>
<feature type="site" description="Raises pKa of active site His" evidence="6">
    <location>
        <position position="150"/>
    </location>
</feature>
<dbReference type="PANTHER" id="PTHR43369:SF2">
    <property type="entry name" value="PHOSPHORIBOSYLGLYCINAMIDE FORMYLTRANSFERASE"/>
    <property type="match status" value="1"/>
</dbReference>
<dbReference type="KEGG" id="cjap:GWK36_04685"/>
<accession>A0A6G7VBP5</accession>
<dbReference type="InterPro" id="IPR001555">
    <property type="entry name" value="GART_AS"/>
</dbReference>
<evidence type="ECO:0000256" key="2">
    <source>
        <dbReference type="ARBA" id="ARBA00022679"/>
    </source>
</evidence>
<dbReference type="PANTHER" id="PTHR43369">
    <property type="entry name" value="PHOSPHORIBOSYLGLYCINAMIDE FORMYLTRANSFERASE"/>
    <property type="match status" value="1"/>
</dbReference>
<dbReference type="RefSeq" id="WP_166270161.1">
    <property type="nucleotide sequence ID" value="NZ_CP048029.1"/>
</dbReference>
<evidence type="ECO:0000256" key="5">
    <source>
        <dbReference type="ARBA" id="ARBA00047664"/>
    </source>
</evidence>